<dbReference type="AlphaFoldDB" id="A0A239AUF9"/>
<sequence>MLKKISSVKGAQKLSKEQQLLISGGSVPIFCNTDADCQIPGAPFCISACGTTSSGQQLCIYDNRSCFGGFGG</sequence>
<dbReference type="OrthoDB" id="1163613at2"/>
<evidence type="ECO:0000313" key="2">
    <source>
        <dbReference type="Proteomes" id="UP000198379"/>
    </source>
</evidence>
<evidence type="ECO:0000313" key="1">
    <source>
        <dbReference type="EMBL" id="SNR99336.1"/>
    </source>
</evidence>
<protein>
    <submittedName>
        <fullName evidence="1">Uncharacterized protein</fullName>
    </submittedName>
</protein>
<name>A0A239AUF9_9FLAO</name>
<keyword evidence="2" id="KW-1185">Reference proteome</keyword>
<gene>
    <name evidence="1" type="ORF">SAMN06265376_105147</name>
</gene>
<dbReference type="RefSeq" id="WP_089372404.1">
    <property type="nucleotide sequence ID" value="NZ_BMEP01000006.1"/>
</dbReference>
<proteinExistence type="predicted"/>
<accession>A0A239AUF9</accession>
<reference evidence="1 2" key="1">
    <citation type="submission" date="2017-06" db="EMBL/GenBank/DDBJ databases">
        <authorList>
            <person name="Kim H.J."/>
            <person name="Triplett B.A."/>
        </authorList>
    </citation>
    <scope>NUCLEOTIDE SEQUENCE [LARGE SCALE GENOMIC DNA]</scope>
    <source>
        <strain evidence="1 2">DSM 25597</strain>
    </source>
</reference>
<dbReference type="Proteomes" id="UP000198379">
    <property type="component" value="Unassembled WGS sequence"/>
</dbReference>
<dbReference type="EMBL" id="FZNY01000005">
    <property type="protein sequence ID" value="SNR99336.1"/>
    <property type="molecule type" value="Genomic_DNA"/>
</dbReference>
<organism evidence="1 2">
    <name type="scientific">Dokdonia pacifica</name>
    <dbReference type="NCBI Taxonomy" id="1627892"/>
    <lineage>
        <taxon>Bacteria</taxon>
        <taxon>Pseudomonadati</taxon>
        <taxon>Bacteroidota</taxon>
        <taxon>Flavobacteriia</taxon>
        <taxon>Flavobacteriales</taxon>
        <taxon>Flavobacteriaceae</taxon>
        <taxon>Dokdonia</taxon>
    </lineage>
</organism>